<accession>A0AAN8U3R9</accession>
<dbReference type="EMBL" id="JBANQN010000001">
    <property type="protein sequence ID" value="KAK6802914.1"/>
    <property type="molecule type" value="Genomic_DNA"/>
</dbReference>
<protein>
    <submittedName>
        <fullName evidence="1">Uncharacterized protein</fullName>
    </submittedName>
</protein>
<gene>
    <name evidence="1" type="ORF">RDI58_000698</name>
</gene>
<sequence>MQLLPISHRNVLPVSLISSRCSTYAHLHCCSLNSSSLRHVMDEKRFVEVSKSGNLIPLHRTIFSDYLTPVLAYRFW</sequence>
<proteinExistence type="predicted"/>
<evidence type="ECO:0000313" key="2">
    <source>
        <dbReference type="Proteomes" id="UP001371456"/>
    </source>
</evidence>
<reference evidence="1 2" key="1">
    <citation type="submission" date="2024-02" db="EMBL/GenBank/DDBJ databases">
        <title>de novo genome assembly of Solanum bulbocastanum strain 11H21.</title>
        <authorList>
            <person name="Hosaka A.J."/>
        </authorList>
    </citation>
    <scope>NUCLEOTIDE SEQUENCE [LARGE SCALE GENOMIC DNA]</scope>
    <source>
        <tissue evidence="1">Young leaves</tissue>
    </source>
</reference>
<keyword evidence="2" id="KW-1185">Reference proteome</keyword>
<dbReference type="AlphaFoldDB" id="A0AAN8U3R9"/>
<comment type="caution">
    <text evidence="1">The sequence shown here is derived from an EMBL/GenBank/DDBJ whole genome shotgun (WGS) entry which is preliminary data.</text>
</comment>
<evidence type="ECO:0000313" key="1">
    <source>
        <dbReference type="EMBL" id="KAK6802914.1"/>
    </source>
</evidence>
<name>A0AAN8U3R9_SOLBU</name>
<organism evidence="1 2">
    <name type="scientific">Solanum bulbocastanum</name>
    <name type="common">Wild potato</name>
    <dbReference type="NCBI Taxonomy" id="147425"/>
    <lineage>
        <taxon>Eukaryota</taxon>
        <taxon>Viridiplantae</taxon>
        <taxon>Streptophyta</taxon>
        <taxon>Embryophyta</taxon>
        <taxon>Tracheophyta</taxon>
        <taxon>Spermatophyta</taxon>
        <taxon>Magnoliopsida</taxon>
        <taxon>eudicotyledons</taxon>
        <taxon>Gunneridae</taxon>
        <taxon>Pentapetalae</taxon>
        <taxon>asterids</taxon>
        <taxon>lamiids</taxon>
        <taxon>Solanales</taxon>
        <taxon>Solanaceae</taxon>
        <taxon>Solanoideae</taxon>
        <taxon>Solaneae</taxon>
        <taxon>Solanum</taxon>
    </lineage>
</organism>
<dbReference type="Proteomes" id="UP001371456">
    <property type="component" value="Unassembled WGS sequence"/>
</dbReference>